<evidence type="ECO:0000256" key="2">
    <source>
        <dbReference type="ARBA" id="ARBA00006275"/>
    </source>
</evidence>
<dbReference type="Gene3D" id="1.25.40.390">
    <property type="match status" value="1"/>
</dbReference>
<gene>
    <name evidence="8" type="ORF">H6D15_12790</name>
</gene>
<protein>
    <submittedName>
        <fullName evidence="8">RagB/SusD family nutrient uptake outer membrane protein</fullName>
    </submittedName>
</protein>
<evidence type="ECO:0000259" key="6">
    <source>
        <dbReference type="Pfam" id="PF07980"/>
    </source>
</evidence>
<dbReference type="InterPro" id="IPR033985">
    <property type="entry name" value="SusD-like_N"/>
</dbReference>
<evidence type="ECO:0000256" key="1">
    <source>
        <dbReference type="ARBA" id="ARBA00004442"/>
    </source>
</evidence>
<dbReference type="AlphaFoldDB" id="A0AA41DAE8"/>
<dbReference type="SUPFAM" id="SSF48452">
    <property type="entry name" value="TPR-like"/>
    <property type="match status" value="1"/>
</dbReference>
<accession>A0AA41DAE8</accession>
<keyword evidence="9" id="KW-1185">Reference proteome</keyword>
<reference evidence="8 9" key="1">
    <citation type="journal article" date="2021" name="Sci. Rep.">
        <title>The distribution of antibiotic resistance genes in chicken gut microbiota commensals.</title>
        <authorList>
            <person name="Juricova H."/>
            <person name="Matiasovicova J."/>
            <person name="Kubasova T."/>
            <person name="Cejkova D."/>
            <person name="Rychlik I."/>
        </authorList>
    </citation>
    <scope>NUCLEOTIDE SEQUENCE [LARGE SCALE GENOMIC DNA]</scope>
    <source>
        <strain evidence="8 9">An421</strain>
    </source>
</reference>
<keyword evidence="4" id="KW-0472">Membrane</keyword>
<organism evidence="8 9">
    <name type="scientific">Caecibacteroides pullorum</name>
    <dbReference type="NCBI Taxonomy" id="2725562"/>
    <lineage>
        <taxon>Bacteria</taxon>
        <taxon>Pseudomonadati</taxon>
        <taxon>Bacteroidota</taxon>
        <taxon>Bacteroidia</taxon>
        <taxon>Bacteroidales</taxon>
        <taxon>Bacteroidaceae</taxon>
        <taxon>Caecibacteroides</taxon>
    </lineage>
</organism>
<dbReference type="PROSITE" id="PS51257">
    <property type="entry name" value="PROKAR_LIPOPROTEIN"/>
    <property type="match status" value="1"/>
</dbReference>
<dbReference type="Proteomes" id="UP000698924">
    <property type="component" value="Unassembled WGS sequence"/>
</dbReference>
<keyword evidence="3" id="KW-0732">Signal</keyword>
<comment type="similarity">
    <text evidence="2">Belongs to the SusD family.</text>
</comment>
<evidence type="ECO:0000313" key="8">
    <source>
        <dbReference type="EMBL" id="MBM6858466.1"/>
    </source>
</evidence>
<evidence type="ECO:0000259" key="7">
    <source>
        <dbReference type="Pfam" id="PF14322"/>
    </source>
</evidence>
<dbReference type="GO" id="GO:0009279">
    <property type="term" value="C:cell outer membrane"/>
    <property type="evidence" value="ECO:0007669"/>
    <property type="project" value="UniProtKB-SubCell"/>
</dbReference>
<keyword evidence="5" id="KW-0998">Cell outer membrane</keyword>
<evidence type="ECO:0000256" key="3">
    <source>
        <dbReference type="ARBA" id="ARBA00022729"/>
    </source>
</evidence>
<dbReference type="EMBL" id="JACJMO010000026">
    <property type="protein sequence ID" value="MBM6858466.1"/>
    <property type="molecule type" value="Genomic_DNA"/>
</dbReference>
<comment type="caution">
    <text evidence="8">The sequence shown here is derived from an EMBL/GenBank/DDBJ whole genome shotgun (WGS) entry which is preliminary data.</text>
</comment>
<dbReference type="InterPro" id="IPR011990">
    <property type="entry name" value="TPR-like_helical_dom_sf"/>
</dbReference>
<evidence type="ECO:0000313" key="9">
    <source>
        <dbReference type="Proteomes" id="UP000698924"/>
    </source>
</evidence>
<dbReference type="Pfam" id="PF07980">
    <property type="entry name" value="SusD_RagB"/>
    <property type="match status" value="1"/>
</dbReference>
<dbReference type="InterPro" id="IPR012944">
    <property type="entry name" value="SusD_RagB_dom"/>
</dbReference>
<dbReference type="Pfam" id="PF14322">
    <property type="entry name" value="SusD-like_3"/>
    <property type="match status" value="1"/>
</dbReference>
<sequence length="538" mass="62090">MKRNIVGILALAGLLTSSCMDGFLERNPFGSIDETTFFTEPEHADLAAIACYSKLQKLNAHWGDAQLELGMTGDFSATGFKDASTFYLGTFNPNESNVVLGIWKRAYEGIAVCNKNIEGVTGMSDLLDEETRDKYLGEMRFIRAFWYFRLIQFYGDVPLRSVSVQDPTNDDEVQLAATSKETILKDLIIPDLQFASEHLPDSWPEAYMHRATRGTAFAYLCEVYLYMKDYDNAIKAGQEVEKYDYALEDDPGCVLRIDKEDSKEIIFSVGIANGISTYREFYFGTIEDLGEDGRIMRGDSYSNDYFYPSEDFVNCFQAIDGTEYATSSYYTDERNEQYKNRDPRFDATFFTPMDEVTTTKNVTMNWKQEWLVNKQTGFDIQKRGVYYGEDTWNMRADMHMMRLPRVYLHMAEAYALKNNPDYEKCSQYVEKVRNRARQFALAHKDKYVPVGLTDDKVLPPFVINSVETAMKAIDYESRVEFFTEDCIRYYDLKRWGTLKDVWPVKIGGVWSDKLYDLPYPSSELSSNHKLQQHEGWGN</sequence>
<dbReference type="RefSeq" id="WP_204972891.1">
    <property type="nucleotide sequence ID" value="NZ_JAAZTS010000025.1"/>
</dbReference>
<evidence type="ECO:0000256" key="5">
    <source>
        <dbReference type="ARBA" id="ARBA00023237"/>
    </source>
</evidence>
<feature type="domain" description="RagB/SusD" evidence="6">
    <location>
        <begin position="264"/>
        <end position="536"/>
    </location>
</feature>
<feature type="domain" description="SusD-like N-terminal" evidence="7">
    <location>
        <begin position="60"/>
        <end position="225"/>
    </location>
</feature>
<proteinExistence type="inferred from homology"/>
<comment type="subcellular location">
    <subcellularLocation>
        <location evidence="1">Cell outer membrane</location>
    </subcellularLocation>
</comment>
<name>A0AA41DAE8_9BACT</name>
<evidence type="ECO:0000256" key="4">
    <source>
        <dbReference type="ARBA" id="ARBA00023136"/>
    </source>
</evidence>